<feature type="region of interest" description="Disordered" evidence="1">
    <location>
        <begin position="1"/>
        <end position="25"/>
    </location>
</feature>
<accession>A0A1Q9F435</accession>
<dbReference type="Proteomes" id="UP000186817">
    <property type="component" value="Unassembled WGS sequence"/>
</dbReference>
<dbReference type="EMBL" id="LSRX01000016">
    <property type="protein sequence ID" value="OLQ14369.1"/>
    <property type="molecule type" value="Genomic_DNA"/>
</dbReference>
<reference evidence="2 3" key="1">
    <citation type="submission" date="2016-02" db="EMBL/GenBank/DDBJ databases">
        <title>Genome analysis of coral dinoflagellate symbionts highlights evolutionary adaptations to a symbiotic lifestyle.</title>
        <authorList>
            <person name="Aranda M."/>
            <person name="Li Y."/>
            <person name="Liew Y.J."/>
            <person name="Baumgarten S."/>
            <person name="Simakov O."/>
            <person name="Wilson M."/>
            <person name="Piel J."/>
            <person name="Ashoor H."/>
            <person name="Bougouffa S."/>
            <person name="Bajic V.B."/>
            <person name="Ryu T."/>
            <person name="Ravasi T."/>
            <person name="Bayer T."/>
            <person name="Micklem G."/>
            <person name="Kim H."/>
            <person name="Bhak J."/>
            <person name="Lajeunesse T.C."/>
            <person name="Voolstra C.R."/>
        </authorList>
    </citation>
    <scope>NUCLEOTIDE SEQUENCE [LARGE SCALE GENOMIC DNA]</scope>
    <source>
        <strain evidence="2 3">CCMP2467</strain>
    </source>
</reference>
<keyword evidence="3" id="KW-1185">Reference proteome</keyword>
<dbReference type="OrthoDB" id="10305603at2759"/>
<organism evidence="2 3">
    <name type="scientific">Symbiodinium microadriaticum</name>
    <name type="common">Dinoflagellate</name>
    <name type="synonym">Zooxanthella microadriatica</name>
    <dbReference type="NCBI Taxonomy" id="2951"/>
    <lineage>
        <taxon>Eukaryota</taxon>
        <taxon>Sar</taxon>
        <taxon>Alveolata</taxon>
        <taxon>Dinophyceae</taxon>
        <taxon>Suessiales</taxon>
        <taxon>Symbiodiniaceae</taxon>
        <taxon>Symbiodinium</taxon>
    </lineage>
</organism>
<proteinExistence type="predicted"/>
<evidence type="ECO:0000313" key="3">
    <source>
        <dbReference type="Proteomes" id="UP000186817"/>
    </source>
</evidence>
<gene>
    <name evidence="2" type="ORF">AK812_SmicGene1467</name>
</gene>
<comment type="caution">
    <text evidence="2">The sequence shown here is derived from an EMBL/GenBank/DDBJ whole genome shotgun (WGS) entry which is preliminary data.</text>
</comment>
<evidence type="ECO:0000313" key="2">
    <source>
        <dbReference type="EMBL" id="OLQ14369.1"/>
    </source>
</evidence>
<name>A0A1Q9F435_SYMMI</name>
<feature type="region of interest" description="Disordered" evidence="1">
    <location>
        <begin position="57"/>
        <end position="84"/>
    </location>
</feature>
<evidence type="ECO:0000256" key="1">
    <source>
        <dbReference type="SAM" id="MobiDB-lite"/>
    </source>
</evidence>
<protein>
    <submittedName>
        <fullName evidence="2">Uncharacterized protein</fullName>
    </submittedName>
</protein>
<dbReference type="AlphaFoldDB" id="A0A1Q9F435"/>
<sequence length="216" mass="23031">MQACAQSVVQDEGSVGQPAKTGRQHLGITRLQEDVDDPSDASVPCLGGLFGSRCPGRLGEQFPGEEAGGGERLGDKPGAERAQQGRVAAQRGSWFFSSHQRVVLLHDIIGGHGRAEDLRTSEALLGKLRTRVEHAFDPVRAVAALSPSSILCRTGLRVLGSGFIGTAFLEEETGEVAKVMLDDFAQKGVRPLPGICLREPGTFPDFAGWPLRCSWG</sequence>